<comment type="caution">
    <text evidence="2">The sequence shown here is derived from an EMBL/GenBank/DDBJ whole genome shotgun (WGS) entry which is preliminary data.</text>
</comment>
<dbReference type="InterPro" id="IPR051678">
    <property type="entry name" value="AGP_Transferase"/>
</dbReference>
<dbReference type="Proteomes" id="UP000588491">
    <property type="component" value="Unassembled WGS sequence"/>
</dbReference>
<accession>A0A7Y0PMB4</accession>
<keyword evidence="3" id="KW-1185">Reference proteome</keyword>
<keyword evidence="2" id="KW-0808">Transferase</keyword>
<dbReference type="GO" id="GO:0004672">
    <property type="term" value="F:protein kinase activity"/>
    <property type="evidence" value="ECO:0007669"/>
    <property type="project" value="InterPro"/>
</dbReference>
<dbReference type="PROSITE" id="PS00109">
    <property type="entry name" value="PROTEIN_KINASE_TYR"/>
    <property type="match status" value="1"/>
</dbReference>
<dbReference type="InterPro" id="IPR011009">
    <property type="entry name" value="Kinase-like_dom_sf"/>
</dbReference>
<proteinExistence type="predicted"/>
<dbReference type="Gene3D" id="3.90.1200.10">
    <property type="match status" value="1"/>
</dbReference>
<protein>
    <submittedName>
        <fullName evidence="2">Aminoglycoside phosphotransferase family protein</fullName>
    </submittedName>
</protein>
<evidence type="ECO:0000313" key="3">
    <source>
        <dbReference type="Proteomes" id="UP000588491"/>
    </source>
</evidence>
<dbReference type="SUPFAM" id="SSF56112">
    <property type="entry name" value="Protein kinase-like (PK-like)"/>
    <property type="match status" value="1"/>
</dbReference>
<dbReference type="InterPro" id="IPR002575">
    <property type="entry name" value="Aminoglycoside_PTrfase"/>
</dbReference>
<evidence type="ECO:0000259" key="1">
    <source>
        <dbReference type="Pfam" id="PF01636"/>
    </source>
</evidence>
<sequence>MGDFLTKLHSIHLLELEGTNLTTIHTLTYWKDLYGNIKKELFPFLSNQQQEQISHIFDDFLDDYPDSLNKKVVIHGDLTISNIIYQERKERITGVIDFTDAQIGDPAFDFAGIYWSFGPKFTRDVLAHYQSTEPSESLFDRVSKFYGLQPVFHNLLYAISNKQNIDWNSALARFSFLYHYTFEKEKKQ</sequence>
<dbReference type="InterPro" id="IPR008266">
    <property type="entry name" value="Tyr_kinase_AS"/>
</dbReference>
<gene>
    <name evidence="2" type="ORF">HHU08_13045</name>
</gene>
<evidence type="ECO:0000313" key="2">
    <source>
        <dbReference type="EMBL" id="NMO77912.1"/>
    </source>
</evidence>
<dbReference type="PANTHER" id="PTHR21310:SF42">
    <property type="entry name" value="BIFUNCTIONAL AAC_APH"/>
    <property type="match status" value="1"/>
</dbReference>
<dbReference type="PANTHER" id="PTHR21310">
    <property type="entry name" value="AMINOGLYCOSIDE PHOSPHOTRANSFERASE-RELATED-RELATED"/>
    <property type="match status" value="1"/>
</dbReference>
<dbReference type="AlphaFoldDB" id="A0A7Y0PMB4"/>
<name>A0A7Y0PMB4_9BACI</name>
<feature type="domain" description="Aminoglycoside phosphotransferase" evidence="1">
    <location>
        <begin position="1"/>
        <end position="130"/>
    </location>
</feature>
<organism evidence="2 3">
    <name type="scientific">Niallia alba</name>
    <dbReference type="NCBI Taxonomy" id="2729105"/>
    <lineage>
        <taxon>Bacteria</taxon>
        <taxon>Bacillati</taxon>
        <taxon>Bacillota</taxon>
        <taxon>Bacilli</taxon>
        <taxon>Bacillales</taxon>
        <taxon>Bacillaceae</taxon>
        <taxon>Niallia</taxon>
    </lineage>
</organism>
<dbReference type="RefSeq" id="WP_169189679.1">
    <property type="nucleotide sequence ID" value="NZ_JABBPK010000001.1"/>
</dbReference>
<dbReference type="EMBL" id="JABBPK010000001">
    <property type="protein sequence ID" value="NMO77912.1"/>
    <property type="molecule type" value="Genomic_DNA"/>
</dbReference>
<dbReference type="Pfam" id="PF01636">
    <property type="entry name" value="APH"/>
    <property type="match status" value="1"/>
</dbReference>
<reference evidence="2 3" key="1">
    <citation type="submission" date="2020-04" db="EMBL/GenBank/DDBJ databases">
        <title>Bacillus sp. UniB3 isolated from commercial digestive syrup.</title>
        <authorList>
            <person name="Thorat V."/>
            <person name="Kirdat K."/>
            <person name="Tiwarekar B."/>
            <person name="Yadav A."/>
        </authorList>
    </citation>
    <scope>NUCLEOTIDE SEQUENCE [LARGE SCALE GENOMIC DNA]</scope>
    <source>
        <strain evidence="2 3">UniB3</strain>
    </source>
</reference>